<evidence type="ECO:0000313" key="3">
    <source>
        <dbReference type="Proteomes" id="UP000324222"/>
    </source>
</evidence>
<dbReference type="Proteomes" id="UP000324222">
    <property type="component" value="Unassembled WGS sequence"/>
</dbReference>
<sequence>MSFHGVATPSPPRRMIGRPSRAAIGRGVGARPLRGSPAPGGNVATYLRSII</sequence>
<dbReference type="AlphaFoldDB" id="A0A5B7ITX3"/>
<comment type="caution">
    <text evidence="2">The sequence shown here is derived from an EMBL/GenBank/DDBJ whole genome shotgun (WGS) entry which is preliminary data.</text>
</comment>
<evidence type="ECO:0000313" key="2">
    <source>
        <dbReference type="EMBL" id="MPC85096.1"/>
    </source>
</evidence>
<accession>A0A5B7ITX3</accession>
<gene>
    <name evidence="2" type="ORF">E2C01_079855</name>
</gene>
<keyword evidence="3" id="KW-1185">Reference proteome</keyword>
<organism evidence="2 3">
    <name type="scientific">Portunus trituberculatus</name>
    <name type="common">Swimming crab</name>
    <name type="synonym">Neptunus trituberculatus</name>
    <dbReference type="NCBI Taxonomy" id="210409"/>
    <lineage>
        <taxon>Eukaryota</taxon>
        <taxon>Metazoa</taxon>
        <taxon>Ecdysozoa</taxon>
        <taxon>Arthropoda</taxon>
        <taxon>Crustacea</taxon>
        <taxon>Multicrustacea</taxon>
        <taxon>Malacostraca</taxon>
        <taxon>Eumalacostraca</taxon>
        <taxon>Eucarida</taxon>
        <taxon>Decapoda</taxon>
        <taxon>Pleocyemata</taxon>
        <taxon>Brachyura</taxon>
        <taxon>Eubrachyura</taxon>
        <taxon>Portunoidea</taxon>
        <taxon>Portunidae</taxon>
        <taxon>Portuninae</taxon>
        <taxon>Portunus</taxon>
    </lineage>
</organism>
<feature type="region of interest" description="Disordered" evidence="1">
    <location>
        <begin position="1"/>
        <end position="39"/>
    </location>
</feature>
<name>A0A5B7ITX3_PORTR</name>
<proteinExistence type="predicted"/>
<reference evidence="2 3" key="1">
    <citation type="submission" date="2019-05" db="EMBL/GenBank/DDBJ databases">
        <title>Another draft genome of Portunus trituberculatus and its Hox gene families provides insights of decapod evolution.</title>
        <authorList>
            <person name="Jeong J.-H."/>
            <person name="Song I."/>
            <person name="Kim S."/>
            <person name="Choi T."/>
            <person name="Kim D."/>
            <person name="Ryu S."/>
            <person name="Kim W."/>
        </authorList>
    </citation>
    <scope>NUCLEOTIDE SEQUENCE [LARGE SCALE GENOMIC DNA]</scope>
    <source>
        <tissue evidence="2">Muscle</tissue>
    </source>
</reference>
<evidence type="ECO:0000256" key="1">
    <source>
        <dbReference type="SAM" id="MobiDB-lite"/>
    </source>
</evidence>
<protein>
    <submittedName>
        <fullName evidence="2">Uncharacterized protein</fullName>
    </submittedName>
</protein>
<dbReference type="EMBL" id="VSRR010067325">
    <property type="protein sequence ID" value="MPC85096.1"/>
    <property type="molecule type" value="Genomic_DNA"/>
</dbReference>